<protein>
    <submittedName>
        <fullName evidence="1">Uncharacterized protein</fullName>
    </submittedName>
</protein>
<evidence type="ECO:0000313" key="2">
    <source>
        <dbReference type="Proteomes" id="UP001151760"/>
    </source>
</evidence>
<name>A0ABQ5H1G7_9ASTR</name>
<dbReference type="Proteomes" id="UP001151760">
    <property type="component" value="Unassembled WGS sequence"/>
</dbReference>
<proteinExistence type="predicted"/>
<gene>
    <name evidence="1" type="ORF">Tco_1055429</name>
</gene>
<keyword evidence="2" id="KW-1185">Reference proteome</keyword>
<organism evidence="1 2">
    <name type="scientific">Tanacetum coccineum</name>
    <dbReference type="NCBI Taxonomy" id="301880"/>
    <lineage>
        <taxon>Eukaryota</taxon>
        <taxon>Viridiplantae</taxon>
        <taxon>Streptophyta</taxon>
        <taxon>Embryophyta</taxon>
        <taxon>Tracheophyta</taxon>
        <taxon>Spermatophyta</taxon>
        <taxon>Magnoliopsida</taxon>
        <taxon>eudicotyledons</taxon>
        <taxon>Gunneridae</taxon>
        <taxon>Pentapetalae</taxon>
        <taxon>asterids</taxon>
        <taxon>campanulids</taxon>
        <taxon>Asterales</taxon>
        <taxon>Asteraceae</taxon>
        <taxon>Asteroideae</taxon>
        <taxon>Anthemideae</taxon>
        <taxon>Anthemidinae</taxon>
        <taxon>Tanacetum</taxon>
    </lineage>
</organism>
<reference evidence="1" key="2">
    <citation type="submission" date="2022-01" db="EMBL/GenBank/DDBJ databases">
        <authorList>
            <person name="Yamashiro T."/>
            <person name="Shiraishi A."/>
            <person name="Satake H."/>
            <person name="Nakayama K."/>
        </authorList>
    </citation>
    <scope>NUCLEOTIDE SEQUENCE</scope>
</reference>
<reference evidence="1" key="1">
    <citation type="journal article" date="2022" name="Int. J. Mol. Sci.">
        <title>Draft Genome of Tanacetum Coccineum: Genomic Comparison of Closely Related Tanacetum-Family Plants.</title>
        <authorList>
            <person name="Yamashiro T."/>
            <person name="Shiraishi A."/>
            <person name="Nakayama K."/>
            <person name="Satake H."/>
        </authorList>
    </citation>
    <scope>NUCLEOTIDE SEQUENCE</scope>
</reference>
<accession>A0ABQ5H1G7</accession>
<evidence type="ECO:0000313" key="1">
    <source>
        <dbReference type="EMBL" id="GJT81087.1"/>
    </source>
</evidence>
<dbReference type="EMBL" id="BQNB010019052">
    <property type="protein sequence ID" value="GJT81087.1"/>
    <property type="molecule type" value="Genomic_DNA"/>
</dbReference>
<sequence>MLTGNQKIIRRYGTNQLRGPKEGGSANVSLLVLYLRELRIDNDDILGVLSLDSRMIRTSVFEIKKMKLVELGIAAFCDSSNVLVMKERESKLYDEFDMFTSVPGEIIHSYYLSKFVTDVKLAKDLNNINFDQLYAYLRQHEAHADEVRIMKERFPNPLTLVANTYNSSPSYSNQTQYHQQLSPFASPQQVSPLASQQLVHHQSYQAPDVHQPSQASFPLMDPRLVVPPFLPSDDLIASLNKEMAFISTAFTS</sequence>
<comment type="caution">
    <text evidence="1">The sequence shown here is derived from an EMBL/GenBank/DDBJ whole genome shotgun (WGS) entry which is preliminary data.</text>
</comment>